<dbReference type="InterPro" id="IPR029058">
    <property type="entry name" value="AB_hydrolase_fold"/>
</dbReference>
<protein>
    <recommendedName>
        <fullName evidence="2">Alpha/beta hydrolase fold-3 domain-containing protein</fullName>
    </recommendedName>
</protein>
<dbReference type="PANTHER" id="PTHR48081:SF8">
    <property type="entry name" value="ALPHA_BETA HYDROLASE FOLD-3 DOMAIN-CONTAINING PROTEIN-RELATED"/>
    <property type="match status" value="1"/>
</dbReference>
<dbReference type="PANTHER" id="PTHR48081">
    <property type="entry name" value="AB HYDROLASE SUPERFAMILY PROTEIN C4A8.06C"/>
    <property type="match status" value="1"/>
</dbReference>
<sequence length="318" mass="34440">MNERYEQLREQRLAKIDEDYRALLEAIPPLSMMGVEGVRMGMAAMTSSREKTPGVSMRDVEIAGPNGPVPTRIYAPENYSGPKLGVYVHTHPGGFVGGGGLGTWDWMNTLLAAKVPCVVVAPDFRLPPENRYPKGLEDCWAVLQWVERQGLAQGWDPARIAVGGGCTGGNFAAVLSLMARDAGGPKLSLQILESWLADAHGATPSHEEFAEGYGLRHEDNDFVIGNYISDESQRKDWRVSPLLVESVAGVAPALITVGEWDVLRDEDVAYGDRLKAAGVPVDVHVIPQMGHFPNPRLAHELHEIHIKGLAAAIGPDAA</sequence>
<evidence type="ECO:0000313" key="3">
    <source>
        <dbReference type="EMBL" id="EIT70565.1"/>
    </source>
</evidence>
<dbReference type="Gene3D" id="3.40.50.1820">
    <property type="entry name" value="alpha/beta hydrolase"/>
    <property type="match status" value="1"/>
</dbReference>
<feature type="domain" description="Alpha/beta hydrolase fold-3" evidence="2">
    <location>
        <begin position="88"/>
        <end position="291"/>
    </location>
</feature>
<organism evidence="3 4">
    <name type="scientific">Hydrocarboniphaga effusa AP103</name>
    <dbReference type="NCBI Taxonomy" id="1172194"/>
    <lineage>
        <taxon>Bacteria</taxon>
        <taxon>Pseudomonadati</taxon>
        <taxon>Pseudomonadota</taxon>
        <taxon>Gammaproteobacteria</taxon>
        <taxon>Nevskiales</taxon>
        <taxon>Nevskiaceae</taxon>
        <taxon>Hydrocarboniphaga</taxon>
    </lineage>
</organism>
<dbReference type="OrthoDB" id="9806180at2"/>
<dbReference type="InterPro" id="IPR050300">
    <property type="entry name" value="GDXG_lipolytic_enzyme"/>
</dbReference>
<dbReference type="STRING" id="1172194.WQQ_07020"/>
<gene>
    <name evidence="3" type="ORF">WQQ_07020</name>
</gene>
<name>I8TA73_9GAMM</name>
<keyword evidence="4" id="KW-1185">Reference proteome</keyword>
<dbReference type="Pfam" id="PF07859">
    <property type="entry name" value="Abhydrolase_3"/>
    <property type="match status" value="1"/>
</dbReference>
<dbReference type="EMBL" id="AKGD01000001">
    <property type="protein sequence ID" value="EIT70565.1"/>
    <property type="molecule type" value="Genomic_DNA"/>
</dbReference>
<dbReference type="Proteomes" id="UP000003704">
    <property type="component" value="Unassembled WGS sequence"/>
</dbReference>
<reference evidence="3 4" key="1">
    <citation type="journal article" date="2012" name="J. Bacteriol.">
        <title>Genome Sequence of n-Alkane-Degrading Hydrocarboniphaga effusa Strain AP103T (ATCC BAA-332T).</title>
        <authorList>
            <person name="Chang H.K."/>
            <person name="Zylstra G.J."/>
            <person name="Chae J.C."/>
        </authorList>
    </citation>
    <scope>NUCLEOTIDE SEQUENCE [LARGE SCALE GENOMIC DNA]</scope>
    <source>
        <strain evidence="3 4">AP103</strain>
    </source>
</reference>
<evidence type="ECO:0000256" key="1">
    <source>
        <dbReference type="ARBA" id="ARBA00022801"/>
    </source>
</evidence>
<dbReference type="AlphaFoldDB" id="I8TA73"/>
<keyword evidence="1" id="KW-0378">Hydrolase</keyword>
<proteinExistence type="predicted"/>
<dbReference type="RefSeq" id="WP_007183658.1">
    <property type="nucleotide sequence ID" value="NZ_AKGD01000001.1"/>
</dbReference>
<accession>I8TA73</accession>
<comment type="caution">
    <text evidence="3">The sequence shown here is derived from an EMBL/GenBank/DDBJ whole genome shotgun (WGS) entry which is preliminary data.</text>
</comment>
<dbReference type="GO" id="GO:0016787">
    <property type="term" value="F:hydrolase activity"/>
    <property type="evidence" value="ECO:0007669"/>
    <property type="project" value="UniProtKB-KW"/>
</dbReference>
<dbReference type="SUPFAM" id="SSF53474">
    <property type="entry name" value="alpha/beta-Hydrolases"/>
    <property type="match status" value="1"/>
</dbReference>
<dbReference type="InterPro" id="IPR013094">
    <property type="entry name" value="AB_hydrolase_3"/>
</dbReference>
<evidence type="ECO:0000313" key="4">
    <source>
        <dbReference type="Proteomes" id="UP000003704"/>
    </source>
</evidence>
<evidence type="ECO:0000259" key="2">
    <source>
        <dbReference type="Pfam" id="PF07859"/>
    </source>
</evidence>